<accession>A0ABQ7C687</accession>
<feature type="transmembrane region" description="Helical" evidence="2">
    <location>
        <begin position="176"/>
        <end position="197"/>
    </location>
</feature>
<keyword evidence="2" id="KW-0472">Membrane</keyword>
<feature type="compositionally biased region" description="Gly residues" evidence="1">
    <location>
        <begin position="104"/>
        <end position="114"/>
    </location>
</feature>
<feature type="region of interest" description="Disordered" evidence="1">
    <location>
        <begin position="1"/>
        <end position="78"/>
    </location>
</feature>
<dbReference type="Proteomes" id="UP000266723">
    <property type="component" value="Unassembled WGS sequence"/>
</dbReference>
<feature type="transmembrane region" description="Helical" evidence="2">
    <location>
        <begin position="144"/>
        <end position="164"/>
    </location>
</feature>
<feature type="transmembrane region" description="Helical" evidence="2">
    <location>
        <begin position="311"/>
        <end position="330"/>
    </location>
</feature>
<sequence>MADEQNESLQQDQQGAELKGVTPLQKDHTSELKGAAPLPKDHASPLPKDHSSPSELKGAAPLQKDHTSESSVDENVPPAETLQSATVLDGHAIEEVAPVNPDGTGPGNEVGAGAAGNDDQDGVLYTCCRDLSNCLYGEQFGRPYFLMAQAVVTFILVLFCAYEARGVSSADDSYQWEIAGPVFGSCVYVVASVILFGHKQQLKTTYENARTKLANYLCCFKGLRALLVVGMLRVFVHVSDILGERKNLDAFGLAFYYLSALHVITVAKLFTIEDILCLSDSLIAVGVLVSSRIEVEPLGKDDMHGALVKKVAVLVCGYVLVILVVCFKYVTLPYGNQPEEPAAGARADEIGQAGDRAAVTGTGGTELDASDNA</sequence>
<keyword evidence="2" id="KW-1133">Transmembrane helix</keyword>
<comment type="caution">
    <text evidence="3">The sequence shown here is derived from an EMBL/GenBank/DDBJ whole genome shotgun (WGS) entry which is preliminary data.</text>
</comment>
<dbReference type="EMBL" id="QGKV02000832">
    <property type="protein sequence ID" value="KAF3547705.1"/>
    <property type="molecule type" value="Genomic_DNA"/>
</dbReference>
<keyword evidence="4" id="KW-1185">Reference proteome</keyword>
<evidence type="ECO:0000313" key="4">
    <source>
        <dbReference type="Proteomes" id="UP000266723"/>
    </source>
</evidence>
<feature type="region of interest" description="Disordered" evidence="1">
    <location>
        <begin position="96"/>
        <end position="115"/>
    </location>
</feature>
<keyword evidence="2" id="KW-0812">Transmembrane</keyword>
<gene>
    <name evidence="3" type="ORF">DY000_02003995</name>
</gene>
<proteinExistence type="predicted"/>
<evidence type="ECO:0000256" key="2">
    <source>
        <dbReference type="SAM" id="Phobius"/>
    </source>
</evidence>
<evidence type="ECO:0000313" key="3">
    <source>
        <dbReference type="EMBL" id="KAF3547705.1"/>
    </source>
</evidence>
<protein>
    <submittedName>
        <fullName evidence="3">Uncharacterized protein</fullName>
    </submittedName>
</protein>
<feature type="transmembrane region" description="Helical" evidence="2">
    <location>
        <begin position="250"/>
        <end position="270"/>
    </location>
</feature>
<evidence type="ECO:0000256" key="1">
    <source>
        <dbReference type="SAM" id="MobiDB-lite"/>
    </source>
</evidence>
<organism evidence="3 4">
    <name type="scientific">Brassica cretica</name>
    <name type="common">Mustard</name>
    <dbReference type="NCBI Taxonomy" id="69181"/>
    <lineage>
        <taxon>Eukaryota</taxon>
        <taxon>Viridiplantae</taxon>
        <taxon>Streptophyta</taxon>
        <taxon>Embryophyta</taxon>
        <taxon>Tracheophyta</taxon>
        <taxon>Spermatophyta</taxon>
        <taxon>Magnoliopsida</taxon>
        <taxon>eudicotyledons</taxon>
        <taxon>Gunneridae</taxon>
        <taxon>Pentapetalae</taxon>
        <taxon>rosids</taxon>
        <taxon>malvids</taxon>
        <taxon>Brassicales</taxon>
        <taxon>Brassicaceae</taxon>
        <taxon>Brassiceae</taxon>
        <taxon>Brassica</taxon>
    </lineage>
</organism>
<reference evidence="3 4" key="1">
    <citation type="journal article" date="2020" name="BMC Genomics">
        <title>Intraspecific diversification of the crop wild relative Brassica cretica Lam. using demographic model selection.</title>
        <authorList>
            <person name="Kioukis A."/>
            <person name="Michalopoulou V.A."/>
            <person name="Briers L."/>
            <person name="Pirintsos S."/>
            <person name="Studholme D.J."/>
            <person name="Pavlidis P."/>
            <person name="Sarris P.F."/>
        </authorList>
    </citation>
    <scope>NUCLEOTIDE SEQUENCE [LARGE SCALE GENOMIC DNA]</scope>
    <source>
        <strain evidence="4">cv. PFS-1207/04</strain>
    </source>
</reference>
<feature type="transmembrane region" description="Helical" evidence="2">
    <location>
        <begin position="218"/>
        <end position="238"/>
    </location>
</feature>
<feature type="compositionally biased region" description="Basic and acidic residues" evidence="1">
    <location>
        <begin position="39"/>
        <end position="52"/>
    </location>
</feature>
<name>A0ABQ7C687_BRACR</name>